<dbReference type="InterPro" id="IPR055348">
    <property type="entry name" value="DctQ"/>
</dbReference>
<keyword evidence="2" id="KW-0813">Transport</keyword>
<keyword evidence="12" id="KW-1185">Reference proteome</keyword>
<evidence type="ECO:0000256" key="5">
    <source>
        <dbReference type="ARBA" id="ARBA00022692"/>
    </source>
</evidence>
<feature type="transmembrane region" description="Helical" evidence="9">
    <location>
        <begin position="48"/>
        <end position="65"/>
    </location>
</feature>
<dbReference type="GO" id="GO:0015740">
    <property type="term" value="P:C4-dicarboxylate transport"/>
    <property type="evidence" value="ECO:0007669"/>
    <property type="project" value="TreeGrafter"/>
</dbReference>
<gene>
    <name evidence="11" type="ORF">A8806_111108</name>
</gene>
<feature type="transmembrane region" description="Helical" evidence="9">
    <location>
        <begin position="129"/>
        <end position="152"/>
    </location>
</feature>
<comment type="caution">
    <text evidence="11">The sequence shown here is derived from an EMBL/GenBank/DDBJ whole genome shotgun (WGS) entry which is preliminary data.</text>
</comment>
<keyword evidence="6 9" id="KW-1133">Transmembrane helix</keyword>
<keyword evidence="7 9" id="KW-0472">Membrane</keyword>
<evidence type="ECO:0000256" key="2">
    <source>
        <dbReference type="ARBA" id="ARBA00022448"/>
    </source>
</evidence>
<feature type="transmembrane region" description="Helical" evidence="9">
    <location>
        <begin position="12"/>
        <end position="36"/>
    </location>
</feature>
<organism evidence="11 12">
    <name type="scientific">Faecalicatena orotica</name>
    <dbReference type="NCBI Taxonomy" id="1544"/>
    <lineage>
        <taxon>Bacteria</taxon>
        <taxon>Bacillati</taxon>
        <taxon>Bacillota</taxon>
        <taxon>Clostridia</taxon>
        <taxon>Lachnospirales</taxon>
        <taxon>Lachnospiraceae</taxon>
        <taxon>Faecalicatena</taxon>
    </lineage>
</organism>
<evidence type="ECO:0000256" key="7">
    <source>
        <dbReference type="ARBA" id="ARBA00023136"/>
    </source>
</evidence>
<dbReference type="GO" id="GO:0022857">
    <property type="term" value="F:transmembrane transporter activity"/>
    <property type="evidence" value="ECO:0007669"/>
    <property type="project" value="TreeGrafter"/>
</dbReference>
<comment type="similarity">
    <text evidence="8">Belongs to the TRAP transporter small permease family.</text>
</comment>
<keyword evidence="3" id="KW-1003">Cell membrane</keyword>
<protein>
    <submittedName>
        <fullName evidence="11">TRAP-type C4-dicarboxylate transport system permease small subunit</fullName>
    </submittedName>
</protein>
<evidence type="ECO:0000256" key="4">
    <source>
        <dbReference type="ARBA" id="ARBA00022519"/>
    </source>
</evidence>
<feature type="transmembrane region" description="Helical" evidence="9">
    <location>
        <begin position="86"/>
        <end position="109"/>
    </location>
</feature>
<dbReference type="OrthoDB" id="9814265at2"/>
<dbReference type="AlphaFoldDB" id="A0A2Y9BJZ3"/>
<reference evidence="11 12" key="1">
    <citation type="submission" date="2018-05" db="EMBL/GenBank/DDBJ databases">
        <title>The Hungate 1000. A catalogue of reference genomes from the rumen microbiome.</title>
        <authorList>
            <person name="Kelly W."/>
        </authorList>
    </citation>
    <scope>NUCLEOTIDE SEQUENCE [LARGE SCALE GENOMIC DNA]</scope>
    <source>
        <strain evidence="11 12">NLAE-zl-C242</strain>
    </source>
</reference>
<dbReference type="GO" id="GO:0005886">
    <property type="term" value="C:plasma membrane"/>
    <property type="evidence" value="ECO:0007669"/>
    <property type="project" value="UniProtKB-SubCell"/>
</dbReference>
<accession>A0A2Y9BJZ3</accession>
<evidence type="ECO:0000256" key="8">
    <source>
        <dbReference type="ARBA" id="ARBA00038436"/>
    </source>
</evidence>
<evidence type="ECO:0000259" key="10">
    <source>
        <dbReference type="Pfam" id="PF04290"/>
    </source>
</evidence>
<dbReference type="RefSeq" id="WP_109732484.1">
    <property type="nucleotide sequence ID" value="NZ_BAAACK010000005.1"/>
</dbReference>
<feature type="domain" description="Tripartite ATP-independent periplasmic transporters DctQ component" evidence="10">
    <location>
        <begin position="25"/>
        <end position="155"/>
    </location>
</feature>
<evidence type="ECO:0000313" key="12">
    <source>
        <dbReference type="Proteomes" id="UP000245845"/>
    </source>
</evidence>
<dbReference type="EMBL" id="QGDL01000011">
    <property type="protein sequence ID" value="PWJ27672.1"/>
    <property type="molecule type" value="Genomic_DNA"/>
</dbReference>
<evidence type="ECO:0000256" key="6">
    <source>
        <dbReference type="ARBA" id="ARBA00022989"/>
    </source>
</evidence>
<keyword evidence="4" id="KW-0997">Cell inner membrane</keyword>
<dbReference type="PANTHER" id="PTHR35011:SF2">
    <property type="entry name" value="2,3-DIKETO-L-GULONATE TRAP TRANSPORTER SMALL PERMEASE PROTEIN YIAM"/>
    <property type="match status" value="1"/>
</dbReference>
<name>A0A2Y9BJZ3_9FIRM</name>
<dbReference type="PANTHER" id="PTHR35011">
    <property type="entry name" value="2,3-DIKETO-L-GULONATE TRAP TRANSPORTER SMALL PERMEASE PROTEIN YIAM"/>
    <property type="match status" value="1"/>
</dbReference>
<evidence type="ECO:0000256" key="9">
    <source>
        <dbReference type="SAM" id="Phobius"/>
    </source>
</evidence>
<dbReference type="Pfam" id="PF04290">
    <property type="entry name" value="DctQ"/>
    <property type="match status" value="1"/>
</dbReference>
<evidence type="ECO:0000256" key="1">
    <source>
        <dbReference type="ARBA" id="ARBA00004429"/>
    </source>
</evidence>
<proteinExistence type="inferred from homology"/>
<sequence>MSKFWKFLDEHAEDIISATLMSVATIAIVVQVIMRYLFKSSLSWSEELARYVFVWMTFISISYGIKMRKHVKIEAALSLFPKKIRPVIVIIGDVISLGWCVFVVVTGWMLLGKVIRSGQVSPAMSIPMYFIYLAPAVGYILSSIRCIQTIILRVQNYKKGVEMND</sequence>
<comment type="subcellular location">
    <subcellularLocation>
        <location evidence="1">Cell inner membrane</location>
        <topology evidence="1">Multi-pass membrane protein</topology>
    </subcellularLocation>
</comment>
<dbReference type="Proteomes" id="UP000245845">
    <property type="component" value="Unassembled WGS sequence"/>
</dbReference>
<keyword evidence="5 9" id="KW-0812">Transmembrane</keyword>
<evidence type="ECO:0000256" key="3">
    <source>
        <dbReference type="ARBA" id="ARBA00022475"/>
    </source>
</evidence>
<dbReference type="InterPro" id="IPR007387">
    <property type="entry name" value="TRAP_DctQ"/>
</dbReference>
<evidence type="ECO:0000313" key="11">
    <source>
        <dbReference type="EMBL" id="PWJ27672.1"/>
    </source>
</evidence>